<name>A0A9W6GS66_9HYPH</name>
<accession>A0A9W6GS66</accession>
<dbReference type="EMBL" id="BSEC01000001">
    <property type="protein sequence ID" value="GLI91953.1"/>
    <property type="molecule type" value="Genomic_DNA"/>
</dbReference>
<dbReference type="PANTHER" id="PTHR46832">
    <property type="entry name" value="5'-METHYLTHIOADENOSINE/S-ADENOSYLHOMOCYSTEINE NUCLEOSIDASE"/>
    <property type="match status" value="1"/>
</dbReference>
<keyword evidence="3" id="KW-1185">Reference proteome</keyword>
<dbReference type="GO" id="GO:0019284">
    <property type="term" value="P:L-methionine salvage from S-adenosylmethionine"/>
    <property type="evidence" value="ECO:0007669"/>
    <property type="project" value="TreeGrafter"/>
</dbReference>
<dbReference type="GO" id="GO:0009116">
    <property type="term" value="P:nucleoside metabolic process"/>
    <property type="evidence" value="ECO:0007669"/>
    <property type="project" value="InterPro"/>
</dbReference>
<dbReference type="Pfam" id="PF01048">
    <property type="entry name" value="PNP_UDP_1"/>
    <property type="match status" value="1"/>
</dbReference>
<organism evidence="2 3">
    <name type="scientific">Methylocystis echinoides</name>
    <dbReference type="NCBI Taxonomy" id="29468"/>
    <lineage>
        <taxon>Bacteria</taxon>
        <taxon>Pseudomonadati</taxon>
        <taxon>Pseudomonadota</taxon>
        <taxon>Alphaproteobacteria</taxon>
        <taxon>Hyphomicrobiales</taxon>
        <taxon>Methylocystaceae</taxon>
        <taxon>Methylocystis</taxon>
    </lineage>
</organism>
<evidence type="ECO:0000259" key="1">
    <source>
        <dbReference type="Pfam" id="PF01048"/>
    </source>
</evidence>
<reference evidence="2" key="1">
    <citation type="journal article" date="2023" name="Int. J. Syst. Evol. Microbiol.">
        <title>Methylocystis iwaonis sp. nov., a type II methane-oxidizing bacterium from surface soil of a rice paddy field in Japan, and emended description of the genus Methylocystis (ex Whittenbury et al. 1970) Bowman et al. 1993.</title>
        <authorList>
            <person name="Kaise H."/>
            <person name="Sawadogo J.B."/>
            <person name="Alam M.S."/>
            <person name="Ueno C."/>
            <person name="Dianou D."/>
            <person name="Shinjo R."/>
            <person name="Asakawa S."/>
        </authorList>
    </citation>
    <scope>NUCLEOTIDE SEQUENCE</scope>
    <source>
        <strain evidence="2">LMG27198</strain>
    </source>
</reference>
<protein>
    <recommendedName>
        <fullName evidence="1">Nucleoside phosphorylase domain-containing protein</fullName>
    </recommendedName>
</protein>
<dbReference type="GO" id="GO:0008782">
    <property type="term" value="F:adenosylhomocysteine nucleosidase activity"/>
    <property type="evidence" value="ECO:0007669"/>
    <property type="project" value="TreeGrafter"/>
</dbReference>
<dbReference type="Gene3D" id="3.40.50.1580">
    <property type="entry name" value="Nucleoside phosphorylase domain"/>
    <property type="match status" value="1"/>
</dbReference>
<proteinExistence type="predicted"/>
<gene>
    <name evidence="2" type="ORF">LMG27198_09450</name>
</gene>
<dbReference type="InterPro" id="IPR000845">
    <property type="entry name" value="Nucleoside_phosphorylase_d"/>
</dbReference>
<evidence type="ECO:0000313" key="3">
    <source>
        <dbReference type="Proteomes" id="UP001144323"/>
    </source>
</evidence>
<dbReference type="SUPFAM" id="SSF53167">
    <property type="entry name" value="Purine and uridine phosphorylases"/>
    <property type="match status" value="1"/>
</dbReference>
<dbReference type="InterPro" id="IPR035994">
    <property type="entry name" value="Nucleoside_phosphorylase_sf"/>
</dbReference>
<evidence type="ECO:0000313" key="2">
    <source>
        <dbReference type="EMBL" id="GLI91953.1"/>
    </source>
</evidence>
<dbReference type="GO" id="GO:0005829">
    <property type="term" value="C:cytosol"/>
    <property type="evidence" value="ECO:0007669"/>
    <property type="project" value="TreeGrafter"/>
</dbReference>
<sequence>MVSFGLAGALDHALRPGDLVIADAVVSGADRHETHGRLSDALTEGAAAKGCKVVPGAIVGVDEPAMDRHAKMRLRENANAAAVDMESHLAADFARGRDIPFAVMRAISDPAHRALPPLAAMALTPDGDVDGKIVARELIRAPHQIGGLILAGLDSRAAFSSLGRCGPLLGPLLRLVLADL</sequence>
<dbReference type="PANTHER" id="PTHR46832:SF1">
    <property type="entry name" value="5'-METHYLTHIOADENOSINE_S-ADENOSYLHOMOCYSTEINE NUCLEOSIDASE"/>
    <property type="match status" value="1"/>
</dbReference>
<dbReference type="AlphaFoldDB" id="A0A9W6GS66"/>
<dbReference type="GO" id="GO:0008930">
    <property type="term" value="F:methylthioadenosine nucleosidase activity"/>
    <property type="evidence" value="ECO:0007669"/>
    <property type="project" value="TreeGrafter"/>
</dbReference>
<dbReference type="Proteomes" id="UP001144323">
    <property type="component" value="Unassembled WGS sequence"/>
</dbReference>
<feature type="domain" description="Nucleoside phosphorylase" evidence="1">
    <location>
        <begin position="1"/>
        <end position="113"/>
    </location>
</feature>
<comment type="caution">
    <text evidence="2">The sequence shown here is derived from an EMBL/GenBank/DDBJ whole genome shotgun (WGS) entry which is preliminary data.</text>
</comment>